<gene>
    <name evidence="4" type="ORF">CBP76_10795</name>
</gene>
<evidence type="ECO:0000256" key="1">
    <source>
        <dbReference type="ARBA" id="ARBA00009067"/>
    </source>
</evidence>
<accession>A0A2N7ARW5</accession>
<feature type="transmembrane region" description="Helical" evidence="2">
    <location>
        <begin position="138"/>
        <end position="164"/>
    </location>
</feature>
<keyword evidence="5" id="KW-1185">Reference proteome</keyword>
<dbReference type="Pfam" id="PF02517">
    <property type="entry name" value="Rce1-like"/>
    <property type="match status" value="1"/>
</dbReference>
<dbReference type="EMBL" id="NIPR01000052">
    <property type="protein sequence ID" value="PMD68089.1"/>
    <property type="molecule type" value="Genomic_DNA"/>
</dbReference>
<evidence type="ECO:0000259" key="3">
    <source>
        <dbReference type="Pfam" id="PF02517"/>
    </source>
</evidence>
<keyword evidence="2" id="KW-0472">Membrane</keyword>
<feature type="transmembrane region" description="Helical" evidence="2">
    <location>
        <begin position="109"/>
        <end position="131"/>
    </location>
</feature>
<feature type="transmembrane region" description="Helical" evidence="2">
    <location>
        <begin position="47"/>
        <end position="63"/>
    </location>
</feature>
<feature type="transmembrane region" description="Helical" evidence="2">
    <location>
        <begin position="176"/>
        <end position="195"/>
    </location>
</feature>
<dbReference type="Proteomes" id="UP000235649">
    <property type="component" value="Unassembled WGS sequence"/>
</dbReference>
<comment type="caution">
    <text evidence="4">The sequence shown here is derived from an EMBL/GenBank/DDBJ whole genome shotgun (WGS) entry which is preliminary data.</text>
</comment>
<keyword evidence="2" id="KW-0812">Transmembrane</keyword>
<feature type="transmembrane region" description="Helical" evidence="2">
    <location>
        <begin position="310"/>
        <end position="332"/>
    </location>
</feature>
<feature type="transmembrane region" description="Helical" evidence="2">
    <location>
        <begin position="368"/>
        <end position="390"/>
    </location>
</feature>
<keyword evidence="2" id="KW-1133">Transmembrane helix</keyword>
<reference evidence="4 5" key="1">
    <citation type="submission" date="2017-05" db="EMBL/GenBank/DDBJ databases">
        <title>Lactobacillus nurukis nov., sp. nov., isolated from nuruk.</title>
        <authorList>
            <person name="Kim S.-J."/>
        </authorList>
    </citation>
    <scope>NUCLEOTIDE SEQUENCE [LARGE SCALE GENOMIC DNA]</scope>
    <source>
        <strain evidence="4 5">SYF10-1a</strain>
    </source>
</reference>
<dbReference type="InterPro" id="IPR003675">
    <property type="entry name" value="Rce1/LyrA-like_dom"/>
</dbReference>
<dbReference type="OrthoDB" id="2319903at2"/>
<name>A0A2N7ARW5_9LACO</name>
<feature type="transmembrane region" description="Helical" evidence="2">
    <location>
        <begin position="207"/>
        <end position="227"/>
    </location>
</feature>
<feature type="transmembrane region" description="Helical" evidence="2">
    <location>
        <begin position="75"/>
        <end position="97"/>
    </location>
</feature>
<evidence type="ECO:0000256" key="2">
    <source>
        <dbReference type="SAM" id="Phobius"/>
    </source>
</evidence>
<dbReference type="GO" id="GO:0004175">
    <property type="term" value="F:endopeptidase activity"/>
    <property type="evidence" value="ECO:0007669"/>
    <property type="project" value="UniProtKB-ARBA"/>
</dbReference>
<feature type="transmembrane region" description="Helical" evidence="2">
    <location>
        <begin position="286"/>
        <end position="304"/>
    </location>
</feature>
<dbReference type="AlphaFoldDB" id="A0A2N7ARW5"/>
<feature type="domain" description="CAAX prenyl protease 2/Lysostaphin resistance protein A-like" evidence="3">
    <location>
        <begin position="251"/>
        <end position="349"/>
    </location>
</feature>
<evidence type="ECO:0000313" key="5">
    <source>
        <dbReference type="Proteomes" id="UP000235649"/>
    </source>
</evidence>
<evidence type="ECO:0000313" key="4">
    <source>
        <dbReference type="EMBL" id="PMD68089.1"/>
    </source>
</evidence>
<sequence>MNNNLEFSYNNRFSANNKDKIYFYLFKAQVIFNTLVIFSYSATTQNLFLFGPLILNLCALYLKNDHKDFISRINYLFQLFFQVFIIAESFHYLIILTTKFYNWLLPSSIGLFLVTMIVMYIPYMIVFFGMIQNKLLQLLIAFFTFDVIAMSALSIVTYGTIIYFHPLIGLLNNSNFLGAITFLTLILLIMNRWDYSWPKITLSKDSNSIILILLIVVGIWFVMWNAFSSGDNLLLSFVHFNFSGVSFKPQHILTGLEAGIAEELLFRYAFLTILLSAFYNYQYRILYASVISSLCFGLIHLGNVTAGQNLANTIIQVIFAFGMGLLMCALYLYSDLFYLPVIFHTLLDTLVFSVSGELMSGKVTIADGIFTILETLVFVIIAITLLISIYKRRNRNYNSGRNVRI</sequence>
<comment type="similarity">
    <text evidence="1">Belongs to the UPF0177 family.</text>
</comment>
<dbReference type="GO" id="GO:0080120">
    <property type="term" value="P:CAAX-box protein maturation"/>
    <property type="evidence" value="ECO:0007669"/>
    <property type="project" value="UniProtKB-ARBA"/>
</dbReference>
<organism evidence="4 5">
    <name type="scientific">Companilactobacillus nuruki</name>
    <dbReference type="NCBI Taxonomy" id="1993540"/>
    <lineage>
        <taxon>Bacteria</taxon>
        <taxon>Bacillati</taxon>
        <taxon>Bacillota</taxon>
        <taxon>Bacilli</taxon>
        <taxon>Lactobacillales</taxon>
        <taxon>Lactobacillaceae</taxon>
        <taxon>Companilactobacillus</taxon>
    </lineage>
</organism>
<proteinExistence type="inferred from homology"/>
<feature type="transmembrane region" description="Helical" evidence="2">
    <location>
        <begin position="21"/>
        <end position="41"/>
    </location>
</feature>
<dbReference type="RefSeq" id="WP_102196876.1">
    <property type="nucleotide sequence ID" value="NZ_NIPR01000052.1"/>
</dbReference>
<protein>
    <recommendedName>
        <fullName evidence="3">CAAX prenyl protease 2/Lysostaphin resistance protein A-like domain-containing protein</fullName>
    </recommendedName>
</protein>